<feature type="region of interest" description="Disordered" evidence="4">
    <location>
        <begin position="2623"/>
        <end position="2655"/>
    </location>
</feature>
<reference evidence="7 8" key="1">
    <citation type="journal article" date="2006" name="Int. J. Syst. Evol. Microbiol.">
        <title>Dyella yeojuensis sp. nov., isolated from greenhouse soil in Korea.</title>
        <authorList>
            <person name="Kim B.Y."/>
            <person name="Weon H.Y."/>
            <person name="Lee K.H."/>
            <person name="Seok S.J."/>
            <person name="Kwon S.W."/>
            <person name="Go S.J."/>
            <person name="Stackebrandt E."/>
        </authorList>
    </citation>
    <scope>NUCLEOTIDE SEQUENCE [LARGE SCALE GENOMIC DNA]</scope>
    <source>
        <strain evidence="7 8">DSM 17673</strain>
    </source>
</reference>
<feature type="region of interest" description="Disordered" evidence="4">
    <location>
        <begin position="1358"/>
        <end position="1383"/>
    </location>
</feature>
<feature type="region of interest" description="Disordered" evidence="4">
    <location>
        <begin position="950"/>
        <end position="971"/>
    </location>
</feature>
<dbReference type="EMBL" id="JAAQTL010000001">
    <property type="protein sequence ID" value="NID14765.1"/>
    <property type="molecule type" value="Genomic_DNA"/>
</dbReference>
<keyword evidence="1" id="KW-0732">Signal</keyword>
<dbReference type="NCBIfam" id="TIGR01965">
    <property type="entry name" value="VCBS_repeat"/>
    <property type="match status" value="6"/>
</dbReference>
<feature type="domain" description="DUF4347" evidence="5">
    <location>
        <begin position="78"/>
        <end position="227"/>
    </location>
</feature>
<dbReference type="InterPro" id="IPR040853">
    <property type="entry name" value="RapA2_cadherin-like"/>
</dbReference>
<dbReference type="InterPro" id="IPR025592">
    <property type="entry name" value="DUF4347"/>
</dbReference>
<dbReference type="Pfam" id="PF17803">
    <property type="entry name" value="Cadherin_4"/>
    <property type="match status" value="3"/>
</dbReference>
<feature type="domain" description="RapA2 cadherin-like" evidence="6">
    <location>
        <begin position="3431"/>
        <end position="3516"/>
    </location>
</feature>
<evidence type="ECO:0000256" key="2">
    <source>
        <dbReference type="ARBA" id="ARBA00022737"/>
    </source>
</evidence>
<dbReference type="InterPro" id="IPR013783">
    <property type="entry name" value="Ig-like_fold"/>
</dbReference>
<proteinExistence type="predicted"/>
<gene>
    <name evidence="7" type="ORF">HBF32_04705</name>
</gene>
<protein>
    <submittedName>
        <fullName evidence="7">DUF4347 domain-containing protein</fullName>
    </submittedName>
</protein>
<feature type="domain" description="RapA2 cadherin-like" evidence="6">
    <location>
        <begin position="2066"/>
        <end position="2149"/>
    </location>
</feature>
<dbReference type="Pfam" id="PF14252">
    <property type="entry name" value="DUF4347"/>
    <property type="match status" value="1"/>
</dbReference>
<dbReference type="PROSITE" id="PS51854">
    <property type="entry name" value="CSPG"/>
    <property type="match status" value="3"/>
</dbReference>
<dbReference type="Proteomes" id="UP000518878">
    <property type="component" value="Unassembled WGS sequence"/>
</dbReference>
<dbReference type="PANTHER" id="PTHR45739:SF8">
    <property type="entry name" value="FRAS1-RELATED EXTRACELLULAR MATRIX PROTEIN 1"/>
    <property type="match status" value="1"/>
</dbReference>
<evidence type="ECO:0000256" key="3">
    <source>
        <dbReference type="ARBA" id="ARBA00023180"/>
    </source>
</evidence>
<evidence type="ECO:0000256" key="1">
    <source>
        <dbReference type="ARBA" id="ARBA00022729"/>
    </source>
</evidence>
<keyword evidence="3" id="KW-0325">Glycoprotein</keyword>
<feature type="domain" description="RapA2 cadherin-like" evidence="6">
    <location>
        <begin position="3159"/>
        <end position="3248"/>
    </location>
</feature>
<organism evidence="7 8">
    <name type="scientific">Luteibacter yeojuensis</name>
    <dbReference type="NCBI Taxonomy" id="345309"/>
    <lineage>
        <taxon>Bacteria</taxon>
        <taxon>Pseudomonadati</taxon>
        <taxon>Pseudomonadota</taxon>
        <taxon>Gammaproteobacteria</taxon>
        <taxon>Lysobacterales</taxon>
        <taxon>Rhodanobacteraceae</taxon>
        <taxon>Luteibacter</taxon>
    </lineage>
</organism>
<comment type="caution">
    <text evidence="7">The sequence shown here is derived from an EMBL/GenBank/DDBJ whole genome shotgun (WGS) entry which is preliminary data.</text>
</comment>
<dbReference type="InterPro" id="IPR039005">
    <property type="entry name" value="CSPG_rpt"/>
</dbReference>
<dbReference type="Pfam" id="PF17963">
    <property type="entry name" value="Big_9"/>
    <property type="match status" value="1"/>
</dbReference>
<dbReference type="PANTHER" id="PTHR45739">
    <property type="entry name" value="MATRIX PROTEIN, PUTATIVE-RELATED"/>
    <property type="match status" value="1"/>
</dbReference>
<evidence type="ECO:0000259" key="5">
    <source>
        <dbReference type="Pfam" id="PF14252"/>
    </source>
</evidence>
<feature type="region of interest" description="Disordered" evidence="4">
    <location>
        <begin position="759"/>
        <end position="789"/>
    </location>
</feature>
<evidence type="ECO:0000256" key="4">
    <source>
        <dbReference type="SAM" id="MobiDB-lite"/>
    </source>
</evidence>
<dbReference type="InterPro" id="IPR010221">
    <property type="entry name" value="VCBS_dom"/>
</dbReference>
<feature type="region of interest" description="Disordered" evidence="4">
    <location>
        <begin position="3684"/>
        <end position="3721"/>
    </location>
</feature>
<feature type="compositionally biased region" description="Basic and acidic residues" evidence="4">
    <location>
        <begin position="3684"/>
        <end position="3706"/>
    </location>
</feature>
<keyword evidence="2" id="KW-0677">Repeat</keyword>
<dbReference type="GO" id="GO:0009653">
    <property type="term" value="P:anatomical structure morphogenesis"/>
    <property type="evidence" value="ECO:0007669"/>
    <property type="project" value="TreeGrafter"/>
</dbReference>
<feature type="region of interest" description="Disordered" evidence="4">
    <location>
        <begin position="1075"/>
        <end position="1100"/>
    </location>
</feature>
<feature type="region of interest" description="Disordered" evidence="4">
    <location>
        <begin position="2350"/>
        <end position="2380"/>
    </location>
</feature>
<sequence length="3760" mass="378164">MSGTKSSNPFRPRAHRYALEPRQMYDGAALVEAAHHVDPAHAAHDAGKFQSPATEQPGHREAAATPPPAARATAPAQVYVIDQSVTNWQSLLPQLPQGSQVVVLDGKSSGLSQLANALRGEHDIGAIHIISHGASDSISLGTDTVTAANVAAFKSQLGEIGASLSADGDILLYGCDVSQHDSALVTQLGRLTQADVASSTDATGAAALGGDWTLENTVGHVEARSLALDYDGLLVAPTVTTSSKGITVSEPSSLNAAGADRAQLSGWTIVDDGVGGDSVTVTAKVHDQGMGTLLSGSGGSSSDGGRTYTFTGTRAQANAWLNQLTFVAGDNELGVTAAKTSIDVTVQDAEGLSASHSLDVTITPSNDPVSVADATKDVQEVDGSGNPSVTVIGIDTLHAIDNEVDVSHTQTPTQIVYSVTGLPQYGYLTLDGVRLGAGSVFTQQDVIDGKLAYVHTATGAQQDLADDFTARVNDGATPLGQSDTVHVTLNIVPVNQAPAIGGKGMVYEGQPQNAVDTGNVGQYIVATTGGDPQDSHLTITITSLASHGTLYFKGTVVHVGDTFDYADRDFLTYSNDGVENVASDSFGVSVKDEGGGADVKATDGTVTLDIHAVDDDPALVAGSTKTATVPNDGTYIVTLTQGMIGATDPDSPNENISFVTSQTGLTHGYLLLNGEKLLDGATFTMADVIAGRVQYVQTQGATAGQQDNFHFQVVDNTTALRWNPDGSIFTRIGGDYTGGTPADTLRDYTFTIDLAPTPDGNGGGFVTHDPGTPDTDSSHAGVDPDGHAAGGTVNEGGVIVLSGTTDGGAAGLSYTANGVDPSQVVYTFLGFTNDAGIPGAAGTLQKEVNGVWQDISTYGTFTQADLNAGHVRFQHDGDSENFHVAANFSVSAGLVTVVNGQAVVDNWTPSFDIYIRPENDAPTVSGSSNTVINEGDVAYITTGQLGLGDPDDATSQGYLEGTDQLPDGSGDNYADNNDATGTHALKFIVDTLPPGGTLEYSTDGGHTWQAVTVGLELDASIVTNDPATTGLRFVSNNSEVRTATFTVEAKDRWGTHSADTADVTIQITNVNDAPEIAKDPTKSDPTIPADSPNQIGGTPVNEPLTLPEGGYAKITADMLQAYDPDSSDVQVQYVITSAPAHGNIAFSTDGVTFHILGKGSSFTQADVAAGHIYYLNDGTESSGVGYPGTPDDSFGFTISDGDKEQAGNAFWIYTKPTNDAPVVTAPTGPVDIDSGNPQHNEVPGFHIDDPDLATVGGGETDYVQVTIRLLDANGSAFDAGKYVTDGVSIGIDGSSGVTIDADKNGTGDYLVLTGTRAQINAALAKLTVTFGSDLDAKYQVQVIADDRLRDAGGVLLGTANGGDVNQSPDAGTGQGDGTSPVDATNYDWYSDAVPVDSGNLAAAAVMIRASSVNEPATIGGPTAPVQVIEDQPTHIGGGFVVSDPESTAFDTPVTVTLTVPTGTLGIGGTGNDSSFTPSGAGHQAVTISGDNTGNLVLTGRAEDIQALLNDATNGLTYKSAPNVNHDTNGGAAGDVSLTMSLDDAGSRIGDDTGAGSVANNPADVVIALDIVPVNDAPTVSNGGASDPVYLNGSTPLPGFSVGDVDYDDGGNIAAGEQDFMQVTVRVTDAAGHALAQSLYAGIQIGSSDGSSGVTVDTVYNGDHAALVIRGTRDQINAYLAGLTVSIGGTLANADNAYHVEVVADDRLRDPTTGALDGSNAANGGLNDAGTGTANVPATAVDPYADVPSGLDRNVSSASRDVFPSSVNNPVAIGVTEPNVGNENADNHYTLSHVTLADPDAGTAPVTATVTLPPGFTVHDVNGDTSLTGTLGSASYTISGGKIVISGSIDDVEAVINKVGVTFPAHADGDNNTLWNGTFQVQVAVDDGGNHGSRPDQGTLDGDAAQNAADDPNTKDDQYGYADGSSNALVTTLVFDVTINGGTVVHEAGLPGGTTAGDGSAGVDGTQSIALVNPLDSITIGDPAAGAGRSVTLTLDQLKNMSPGDYAIDTGYGRLVITGYDVTDDAHGVLHYHYELTGPVDQPGATGSSEAIAISTVDSRGLTDKGSITVDIVDDAPAAQADTGSAGEDTGVPGTGNVLTNDHVGADGPADAVTGVVAGDTGVPAVGHVGGAVVGAHGTLTLDADGSYSYAVDDNDKAVNALKSGDSITDVFTYTITDADGDTSTTTLTITIHGNTDGDPTIGAVDSNGGADGHATVHESGLADHDGTQSATGTIEVRADDGLTSVEVGGVTLDLAALGAIAGGTPRTIDTPDGTLVITGWSPSGNVGGVPLGGTLTYTYTLDGALTHSGSTDASSTETIGLVVNDAGGGHDMGTLVVNIVDDVPTANADKGDVTEDANDPATGNVITGGGAKDVADRTGADTPTTVTGIAKGDTGGAVSGHVGSAIDGKYGKLTLNADGSYTYVLDDTNPTVNALRDTQTLTDEVFTYTITDADGDISTTTLTITVHGKSDGTPTIGGRDDNGAAEGHVTVHESGLVDVGDDSEAVDGAILVTAPDGLDSIVVGGTTVSLAELANLGPGHEITIDTPDGTLVLTGFVPGTTVGGIPTSGTLAYTYTLDAPLAQAGLDHTTETIALTVNDAGGGSNAGSLVVDIVNDVPVAHADNADANEDSPDAATGNVITGSGAHDAADRPGADSPVTVTGVVAGSAGGPASGHVGTSVTGAHGTLVLHADGSYSYLVDNDDPDVNKLKDSESIQDVFTYTITDADGDSSTTTLTVTIHGNTDGGPSIVADDGNGAGNGAQTDGHATVWEAGLSAEPQGHSASTTGTVRITAPDGLVSVSVHGVSVSLADLATLGSAPITIDTDDGTLVLTGFDPETFVGGVPTSGKLTYTYTLDAPLAQAGGDRSHSLDTIALAVNDAGGGSATGDLVIDIVNDAPTARADGADAYENGAGAAGNVITGLGPDDVADRVGADAPTTVTGVAAGDTGGTASGQVGSGLAGLYGTLTLNADGSYSYVVDDTNAAVNGLRDGQSVTDVYTYTITDADGDTSSTTLTITIHGHTDGTPTVSPVDGNGGADGHATVHESGLVDHDGSPSATGTIDLTADDGLASVTIGGTTLDLTDLDGLSGGSPIVIHTPDGTLVLTGFTPTAMLGGVPTAGTLSYTYTLDRAVSQPGDTHSHDDIALTVTDAGGGTVGGTLVVDIVDDAPAAHADAGDANEDGPALTGNVVGASGAGDVADRVGADGTATPVTGVAAGDIGGAVSGHVGSGVAGRYGTLTLNADGSYSYLVDNGNPTVNALKNGETLTEVYTYTITDADGDTSSTTLTITIHGHTDGGPGIVPVDGNGGAEGHATVHESGLSEHDGAQVTKGSIGVTATDGLVSVTVGGTTLTTAQLDALSTGAPVTIHTPDGTLVLTGFATTSTVGGVPTAGTLSYTYTLDRPLSQPVGRDSVDTIGLSVRDAGGGTSTGSLVVDIANDAPTARDDSATIAQDAGQTSAGGNVFTGSDRIGADGAAKDGPVTGVGSANTGHGGTVGGISQGEFGTLVLNADGSYSYRLDTANPKVSALDASRTLTETFVYTITDADGDASEARLTITIHGTTPPMQARSGDPFFPANYGSTLRDIRQGYEPALFVLPAVNGSQDDTVRWQNQWVTGRLDLSGLGEIAQDPENGQFVLNDGVGFSHRLVEEAHARSRVALNDFGLASSPLWDDFSPFSLRHLRESREATREHAGERHERAHAAHRENSAPGTAPEATREPVSVTVVPPPAATPTGAPSLTAQIAAMARAGAAPLAATPSRH</sequence>
<keyword evidence="8" id="KW-1185">Reference proteome</keyword>
<dbReference type="Pfam" id="PF16184">
    <property type="entry name" value="Cadherin_3"/>
    <property type="match status" value="3"/>
</dbReference>
<feature type="region of interest" description="Disordered" evidence="4">
    <location>
        <begin position="1885"/>
        <end position="1921"/>
    </location>
</feature>
<name>A0A7X5TP77_9GAMM</name>
<dbReference type="Gene3D" id="2.60.40.10">
    <property type="entry name" value="Immunoglobulins"/>
    <property type="match status" value="4"/>
</dbReference>
<evidence type="ECO:0000259" key="6">
    <source>
        <dbReference type="Pfam" id="PF17803"/>
    </source>
</evidence>
<feature type="region of interest" description="Disordered" evidence="4">
    <location>
        <begin position="39"/>
        <end position="71"/>
    </location>
</feature>
<evidence type="ECO:0000313" key="7">
    <source>
        <dbReference type="EMBL" id="NID14765.1"/>
    </source>
</evidence>
<dbReference type="InterPro" id="IPR051561">
    <property type="entry name" value="FRAS1_ECM"/>
</dbReference>
<accession>A0A7X5TP77</accession>
<feature type="region of interest" description="Disordered" evidence="4">
    <location>
        <begin position="1713"/>
        <end position="1733"/>
    </location>
</feature>
<dbReference type="RefSeq" id="WP_166698480.1">
    <property type="nucleotide sequence ID" value="NZ_JAAQTL010000001.1"/>
</dbReference>
<evidence type="ECO:0000313" key="8">
    <source>
        <dbReference type="Proteomes" id="UP000518878"/>
    </source>
</evidence>